<name>A0A843WV71_COLES</name>
<evidence type="ECO:0000256" key="1">
    <source>
        <dbReference type="ARBA" id="ARBA00022722"/>
    </source>
</evidence>
<dbReference type="PANTHER" id="PTHR13620">
    <property type="entry name" value="3-5 EXONUCLEASE"/>
    <property type="match status" value="1"/>
</dbReference>
<dbReference type="GO" id="GO:0003676">
    <property type="term" value="F:nucleic acid binding"/>
    <property type="evidence" value="ECO:0007669"/>
    <property type="project" value="InterPro"/>
</dbReference>
<keyword evidence="1" id="KW-0540">Nuclease</keyword>
<dbReference type="Gene3D" id="3.30.420.10">
    <property type="entry name" value="Ribonuclease H-like superfamily/Ribonuclease H"/>
    <property type="match status" value="1"/>
</dbReference>
<sequence>MVGLDVEWRPSFGHGVDNPPAILQLYVGRCCLIFQILHADYLPDWLADLLKDERFTFMGVGIDEDADNLDRH</sequence>
<dbReference type="SUPFAM" id="SSF53098">
    <property type="entry name" value="Ribonuclease H-like"/>
    <property type="match status" value="1"/>
</dbReference>
<dbReference type="Proteomes" id="UP000652761">
    <property type="component" value="Unassembled WGS sequence"/>
</dbReference>
<dbReference type="PANTHER" id="PTHR13620:SF105">
    <property type="entry name" value="OS01G0737700 PROTEIN"/>
    <property type="match status" value="1"/>
</dbReference>
<evidence type="ECO:0008006" key="5">
    <source>
        <dbReference type="Google" id="ProtNLM"/>
    </source>
</evidence>
<protein>
    <recommendedName>
        <fullName evidence="5">3'-5' exonuclease domain-containing protein</fullName>
    </recommendedName>
</protein>
<organism evidence="3 4">
    <name type="scientific">Colocasia esculenta</name>
    <name type="common">Wild taro</name>
    <name type="synonym">Arum esculentum</name>
    <dbReference type="NCBI Taxonomy" id="4460"/>
    <lineage>
        <taxon>Eukaryota</taxon>
        <taxon>Viridiplantae</taxon>
        <taxon>Streptophyta</taxon>
        <taxon>Embryophyta</taxon>
        <taxon>Tracheophyta</taxon>
        <taxon>Spermatophyta</taxon>
        <taxon>Magnoliopsida</taxon>
        <taxon>Liliopsida</taxon>
        <taxon>Araceae</taxon>
        <taxon>Aroideae</taxon>
        <taxon>Colocasieae</taxon>
        <taxon>Colocasia</taxon>
    </lineage>
</organism>
<evidence type="ECO:0000313" key="3">
    <source>
        <dbReference type="EMBL" id="MQM14099.1"/>
    </source>
</evidence>
<keyword evidence="2" id="KW-0378">Hydrolase</keyword>
<dbReference type="InterPro" id="IPR036397">
    <property type="entry name" value="RNaseH_sf"/>
</dbReference>
<accession>A0A843WV71</accession>
<dbReference type="InterPro" id="IPR012337">
    <property type="entry name" value="RNaseH-like_sf"/>
</dbReference>
<dbReference type="GO" id="GO:0005634">
    <property type="term" value="C:nucleus"/>
    <property type="evidence" value="ECO:0007669"/>
    <property type="project" value="TreeGrafter"/>
</dbReference>
<dbReference type="AlphaFoldDB" id="A0A843WV71"/>
<dbReference type="InterPro" id="IPR051132">
    <property type="entry name" value="3-5_Exonuclease_domain"/>
</dbReference>
<proteinExistence type="predicted"/>
<evidence type="ECO:0000256" key="2">
    <source>
        <dbReference type="ARBA" id="ARBA00022801"/>
    </source>
</evidence>
<comment type="caution">
    <text evidence="3">The sequence shown here is derived from an EMBL/GenBank/DDBJ whole genome shotgun (WGS) entry which is preliminary data.</text>
</comment>
<dbReference type="OrthoDB" id="1920326at2759"/>
<evidence type="ECO:0000313" key="4">
    <source>
        <dbReference type="Proteomes" id="UP000652761"/>
    </source>
</evidence>
<dbReference type="GO" id="GO:0008408">
    <property type="term" value="F:3'-5' exonuclease activity"/>
    <property type="evidence" value="ECO:0007669"/>
    <property type="project" value="TreeGrafter"/>
</dbReference>
<dbReference type="EMBL" id="NMUH01005959">
    <property type="protein sequence ID" value="MQM14099.1"/>
    <property type="molecule type" value="Genomic_DNA"/>
</dbReference>
<reference evidence="3" key="1">
    <citation type="submission" date="2017-07" db="EMBL/GenBank/DDBJ databases">
        <title>Taro Niue Genome Assembly and Annotation.</title>
        <authorList>
            <person name="Atibalentja N."/>
            <person name="Keating K."/>
            <person name="Fields C.J."/>
        </authorList>
    </citation>
    <scope>NUCLEOTIDE SEQUENCE</scope>
    <source>
        <strain evidence="3">Niue_2</strain>
        <tissue evidence="3">Leaf</tissue>
    </source>
</reference>
<gene>
    <name evidence="3" type="ORF">Taro_047028</name>
</gene>
<keyword evidence="4" id="KW-1185">Reference proteome</keyword>
<dbReference type="GO" id="GO:0005737">
    <property type="term" value="C:cytoplasm"/>
    <property type="evidence" value="ECO:0007669"/>
    <property type="project" value="TreeGrafter"/>
</dbReference>